<sequence>MASKCAACGLRFDHIKRFKLKSVAFHRFPADPVQRKAWEDFCGETALKLGKVLCSDHFTAADYRSGTKRLDAERKRRLRDGAVPTVREGVTLKEALKKTPKRPKRAVKYLKAEGQLQPVTKTPVKTEKVCRICESDGTLHDLSLEENAEHARRFSSLTSLEIYAAPPWFCEGCLGRLNDAYDFIQQCVEAESKRKSLALAAEVKQEQQGADCLAEPLVELPLQEPIKEEPDENELTGDSDSEPEQPKQHTCQTCQATFEKRSELFAHFKTHGKARFPCNLCDSTFARRFLLQEHLLAHKTGPSFFCAQCPTGFKTKTSLNQHVKYAHLRLKPFVCEECGKKFAQKTHLQQHAMVHTKEAEVACERCEMKFKTGQRWREHLRAEHGAGEDLGLAPYECDVCFKIFPNQLCLRGHKYGHREPTVLCSICGKKYKTTTLMKVHMKISHDAEQLFQCEQCPEKFKTEKSLKYHRLSHAAVKPPLL</sequence>
<dbReference type="InterPro" id="IPR012934">
    <property type="entry name" value="Znf_AD"/>
</dbReference>
<dbReference type="Pfam" id="PF05485">
    <property type="entry name" value="THAP"/>
    <property type="match status" value="1"/>
</dbReference>
<evidence type="ECO:0000259" key="12">
    <source>
        <dbReference type="PROSITE" id="PS50157"/>
    </source>
</evidence>
<dbReference type="PROSITE" id="PS51915">
    <property type="entry name" value="ZAD"/>
    <property type="match status" value="1"/>
</dbReference>
<dbReference type="PANTHER" id="PTHR24390:SF159">
    <property type="entry name" value="GROWTH FACTOR INDEPENDENT 1 TRANSCRIPTIONAL REPRESSOR"/>
    <property type="match status" value="1"/>
</dbReference>
<dbReference type="SMART" id="SM00355">
    <property type="entry name" value="ZnF_C2H2"/>
    <property type="match status" value="8"/>
</dbReference>
<feature type="domain" description="THAP-type" evidence="13">
    <location>
        <begin position="1"/>
        <end position="87"/>
    </location>
</feature>
<name>A0A1Q3F1T4_CULTA</name>
<keyword evidence="6 9" id="KW-0238">DNA-binding</keyword>
<comment type="subcellular location">
    <subcellularLocation>
        <location evidence="1">Nucleus</location>
    </subcellularLocation>
</comment>
<dbReference type="EMBL" id="GFDL01013587">
    <property type="protein sequence ID" value="JAV21458.1"/>
    <property type="molecule type" value="Transcribed_RNA"/>
</dbReference>
<keyword evidence="7" id="KW-0539">Nucleus</keyword>
<reference evidence="15" key="1">
    <citation type="submission" date="2017-01" db="EMBL/GenBank/DDBJ databases">
        <title>A deep insight into the sialotranscriptome of adult male and female Cluex tarsalis mosquitoes.</title>
        <authorList>
            <person name="Ribeiro J.M."/>
            <person name="Moreira F."/>
            <person name="Bernard K.A."/>
            <person name="Calvo E."/>
        </authorList>
    </citation>
    <scope>NUCLEOTIDE SEQUENCE</scope>
    <source>
        <strain evidence="15">Kern County</strain>
        <tissue evidence="15">Salivary glands</tissue>
    </source>
</reference>
<dbReference type="FunFam" id="3.30.160.60:FF:000925">
    <property type="entry name" value="Zinc finger protein 668"/>
    <property type="match status" value="1"/>
</dbReference>
<feature type="domain" description="ZAD" evidence="14">
    <location>
        <begin position="128"/>
        <end position="197"/>
    </location>
</feature>
<accession>A0A1Q3F1T4</accession>
<evidence type="ECO:0000256" key="10">
    <source>
        <dbReference type="PROSITE-ProRule" id="PRU01263"/>
    </source>
</evidence>
<evidence type="ECO:0000256" key="1">
    <source>
        <dbReference type="ARBA" id="ARBA00004123"/>
    </source>
</evidence>
<keyword evidence="5 10" id="KW-0862">Zinc</keyword>
<feature type="compositionally biased region" description="Acidic residues" evidence="11">
    <location>
        <begin position="229"/>
        <end position="243"/>
    </location>
</feature>
<feature type="binding site" evidence="10">
    <location>
        <position position="130"/>
    </location>
    <ligand>
        <name>Zn(2+)</name>
        <dbReference type="ChEBI" id="CHEBI:29105"/>
    </ligand>
</feature>
<feature type="binding site" evidence="10">
    <location>
        <position position="173"/>
    </location>
    <ligand>
        <name>Zn(2+)</name>
        <dbReference type="ChEBI" id="CHEBI:29105"/>
    </ligand>
</feature>
<evidence type="ECO:0000256" key="11">
    <source>
        <dbReference type="SAM" id="MobiDB-lite"/>
    </source>
</evidence>
<feature type="region of interest" description="Disordered" evidence="11">
    <location>
        <begin position="223"/>
        <end position="247"/>
    </location>
</feature>
<dbReference type="SUPFAM" id="SSF57667">
    <property type="entry name" value="beta-beta-alpha zinc fingers"/>
    <property type="match status" value="5"/>
</dbReference>
<dbReference type="Pfam" id="PF00096">
    <property type="entry name" value="zf-C2H2"/>
    <property type="match status" value="3"/>
</dbReference>
<keyword evidence="2 10" id="KW-0479">Metal-binding</keyword>
<dbReference type="GO" id="GO:0006357">
    <property type="term" value="P:regulation of transcription by RNA polymerase II"/>
    <property type="evidence" value="ECO:0007669"/>
    <property type="project" value="TreeGrafter"/>
</dbReference>
<proteinExistence type="predicted"/>
<evidence type="ECO:0000256" key="9">
    <source>
        <dbReference type="PROSITE-ProRule" id="PRU00309"/>
    </source>
</evidence>
<dbReference type="GO" id="GO:0003700">
    <property type="term" value="F:DNA-binding transcription factor activity"/>
    <property type="evidence" value="ECO:0007669"/>
    <property type="project" value="TreeGrafter"/>
</dbReference>
<evidence type="ECO:0000313" key="15">
    <source>
        <dbReference type="EMBL" id="JAV21458.1"/>
    </source>
</evidence>
<feature type="binding site" evidence="10">
    <location>
        <position position="133"/>
    </location>
    <ligand>
        <name>Zn(2+)</name>
        <dbReference type="ChEBI" id="CHEBI:29105"/>
    </ligand>
</feature>
<dbReference type="InterPro" id="IPR036236">
    <property type="entry name" value="Znf_C2H2_sf"/>
</dbReference>
<evidence type="ECO:0000259" key="13">
    <source>
        <dbReference type="PROSITE" id="PS50950"/>
    </source>
</evidence>
<dbReference type="AlphaFoldDB" id="A0A1Q3F1T4"/>
<dbReference type="InterPro" id="IPR006612">
    <property type="entry name" value="THAP_Znf"/>
</dbReference>
<feature type="domain" description="C2H2-type" evidence="12">
    <location>
        <begin position="422"/>
        <end position="450"/>
    </location>
</feature>
<dbReference type="SMART" id="SM00980">
    <property type="entry name" value="THAP"/>
    <property type="match status" value="1"/>
</dbReference>
<feature type="binding site" evidence="10">
    <location>
        <position position="170"/>
    </location>
    <ligand>
        <name>Zn(2+)</name>
        <dbReference type="ChEBI" id="CHEBI:29105"/>
    </ligand>
</feature>
<feature type="domain" description="C2H2-type" evidence="12">
    <location>
        <begin position="276"/>
        <end position="298"/>
    </location>
</feature>
<dbReference type="GO" id="GO:0005634">
    <property type="term" value="C:nucleus"/>
    <property type="evidence" value="ECO:0007669"/>
    <property type="project" value="UniProtKB-SubCell"/>
</dbReference>
<dbReference type="PANTHER" id="PTHR24390">
    <property type="entry name" value="ZINC FINGER PROTEIN"/>
    <property type="match status" value="1"/>
</dbReference>
<feature type="domain" description="C2H2-type" evidence="12">
    <location>
        <begin position="304"/>
        <end position="332"/>
    </location>
</feature>
<dbReference type="GO" id="GO:0008270">
    <property type="term" value="F:zinc ion binding"/>
    <property type="evidence" value="ECO:0007669"/>
    <property type="project" value="UniProtKB-UniRule"/>
</dbReference>
<dbReference type="Pfam" id="PF13912">
    <property type="entry name" value="zf-C2H2_6"/>
    <property type="match status" value="1"/>
</dbReference>
<feature type="domain" description="C2H2-type" evidence="12">
    <location>
        <begin position="451"/>
        <end position="478"/>
    </location>
</feature>
<evidence type="ECO:0000256" key="7">
    <source>
        <dbReference type="ARBA" id="ARBA00023242"/>
    </source>
</evidence>
<evidence type="ECO:0000256" key="4">
    <source>
        <dbReference type="ARBA" id="ARBA00022771"/>
    </source>
</evidence>
<evidence type="ECO:0000256" key="8">
    <source>
        <dbReference type="PROSITE-ProRule" id="PRU00042"/>
    </source>
</evidence>
<evidence type="ECO:0000256" key="5">
    <source>
        <dbReference type="ARBA" id="ARBA00022833"/>
    </source>
</evidence>
<dbReference type="Gene3D" id="3.30.160.60">
    <property type="entry name" value="Classic Zinc Finger"/>
    <property type="match status" value="4"/>
</dbReference>
<evidence type="ECO:0000256" key="3">
    <source>
        <dbReference type="ARBA" id="ARBA00022737"/>
    </source>
</evidence>
<organism evidence="15">
    <name type="scientific">Culex tarsalis</name>
    <name type="common">Encephalitis mosquito</name>
    <dbReference type="NCBI Taxonomy" id="7177"/>
    <lineage>
        <taxon>Eukaryota</taxon>
        <taxon>Metazoa</taxon>
        <taxon>Ecdysozoa</taxon>
        <taxon>Arthropoda</taxon>
        <taxon>Hexapoda</taxon>
        <taxon>Insecta</taxon>
        <taxon>Pterygota</taxon>
        <taxon>Neoptera</taxon>
        <taxon>Endopterygota</taxon>
        <taxon>Diptera</taxon>
        <taxon>Nematocera</taxon>
        <taxon>Culicoidea</taxon>
        <taxon>Culicidae</taxon>
        <taxon>Culicinae</taxon>
        <taxon>Culicini</taxon>
        <taxon>Culex</taxon>
        <taxon>Culex</taxon>
    </lineage>
</organism>
<evidence type="ECO:0000256" key="6">
    <source>
        <dbReference type="ARBA" id="ARBA00023125"/>
    </source>
</evidence>
<dbReference type="InterPro" id="IPR013087">
    <property type="entry name" value="Znf_C2H2_type"/>
</dbReference>
<dbReference type="SMART" id="SM00868">
    <property type="entry name" value="zf-AD"/>
    <property type="match status" value="1"/>
</dbReference>
<feature type="domain" description="C2H2-type" evidence="12">
    <location>
        <begin position="249"/>
        <end position="276"/>
    </location>
</feature>
<dbReference type="Gene3D" id="6.20.210.20">
    <property type="entry name" value="THAP domain"/>
    <property type="match status" value="1"/>
</dbReference>
<evidence type="ECO:0000259" key="14">
    <source>
        <dbReference type="PROSITE" id="PS51915"/>
    </source>
</evidence>
<dbReference type="GO" id="GO:0000978">
    <property type="term" value="F:RNA polymerase II cis-regulatory region sequence-specific DNA binding"/>
    <property type="evidence" value="ECO:0007669"/>
    <property type="project" value="TreeGrafter"/>
</dbReference>
<keyword evidence="4 8" id="KW-0863">Zinc-finger</keyword>
<keyword evidence="3" id="KW-0677">Repeat</keyword>
<dbReference type="PROSITE" id="PS50157">
    <property type="entry name" value="ZINC_FINGER_C2H2_2"/>
    <property type="match status" value="6"/>
</dbReference>
<dbReference type="PROSITE" id="PS50950">
    <property type="entry name" value="ZF_THAP"/>
    <property type="match status" value="1"/>
</dbReference>
<feature type="domain" description="C2H2-type" evidence="12">
    <location>
        <begin position="333"/>
        <end position="360"/>
    </location>
</feature>
<protein>
    <submittedName>
        <fullName evidence="15">Putative gastrula zinc finger protein</fullName>
    </submittedName>
</protein>
<dbReference type="SMART" id="SM00692">
    <property type="entry name" value="DM3"/>
    <property type="match status" value="1"/>
</dbReference>
<dbReference type="PROSITE" id="PS00028">
    <property type="entry name" value="ZINC_FINGER_C2H2_1"/>
    <property type="match status" value="7"/>
</dbReference>
<dbReference type="SUPFAM" id="SSF57716">
    <property type="entry name" value="Glucocorticoid receptor-like (DNA-binding domain)"/>
    <property type="match status" value="1"/>
</dbReference>
<evidence type="ECO:0000256" key="2">
    <source>
        <dbReference type="ARBA" id="ARBA00022723"/>
    </source>
</evidence>
<dbReference type="InterPro" id="IPR038441">
    <property type="entry name" value="THAP_Znf_sf"/>
</dbReference>